<sequence>MVQILNLRDLQMIERVHARGGRFRYYPLLAGQEGAPGNFFLQLSNTFDDFASPRHRHNFDQVRIQLQGDADFARDGVMRPGTIGYFPEGVFYGPQTIAGESLTLVLQFGGASGSGYLSEAAFQRGIAELKQKGRFEGGIYKVDKPEGGTRNQDAYEAVWEHVNGRRLRYPEGEGAQAPAFLQPEDFPWQPSPGEPGVERRLLGRFSSAQTALSVLRLAAGASASLSPNAVLFVMKGSGDVTTGEDKPPQGDWERYSSIYTGDSAVRLVAWTESEVVQVRLPQL</sequence>
<organism evidence="1 2">
    <name type="scientific">Pseudacidovorax intermedius</name>
    <dbReference type="NCBI Taxonomy" id="433924"/>
    <lineage>
        <taxon>Bacteria</taxon>
        <taxon>Pseudomonadati</taxon>
        <taxon>Pseudomonadota</taxon>
        <taxon>Betaproteobacteria</taxon>
        <taxon>Burkholderiales</taxon>
        <taxon>Comamonadaceae</taxon>
        <taxon>Pseudacidovorax</taxon>
    </lineage>
</organism>
<dbReference type="InterPro" id="IPR011051">
    <property type="entry name" value="RmlC_Cupin_sf"/>
</dbReference>
<dbReference type="EMBL" id="QQAV01000007">
    <property type="protein sequence ID" value="RDI22810.1"/>
    <property type="molecule type" value="Genomic_DNA"/>
</dbReference>
<evidence type="ECO:0000313" key="2">
    <source>
        <dbReference type="Proteomes" id="UP000255265"/>
    </source>
</evidence>
<reference evidence="1 2" key="1">
    <citation type="submission" date="2018-07" db="EMBL/GenBank/DDBJ databases">
        <title>Genomic Encyclopedia of Type Strains, Phase IV (KMG-IV): sequencing the most valuable type-strain genomes for metagenomic binning, comparative biology and taxonomic classification.</title>
        <authorList>
            <person name="Goeker M."/>
        </authorList>
    </citation>
    <scope>NUCLEOTIDE SEQUENCE [LARGE SCALE GENOMIC DNA]</scope>
    <source>
        <strain evidence="1 2">DSM 21352</strain>
    </source>
</reference>
<dbReference type="OrthoDB" id="7376579at2"/>
<evidence type="ECO:0000313" key="1">
    <source>
        <dbReference type="EMBL" id="RDI22810.1"/>
    </source>
</evidence>
<keyword evidence="2" id="KW-1185">Reference proteome</keyword>
<dbReference type="Proteomes" id="UP000255265">
    <property type="component" value="Unassembled WGS sequence"/>
</dbReference>
<accession>A0A370FDL2</accession>
<name>A0A370FDL2_9BURK</name>
<dbReference type="AlphaFoldDB" id="A0A370FDL2"/>
<comment type="caution">
    <text evidence="1">The sequence shown here is derived from an EMBL/GenBank/DDBJ whole genome shotgun (WGS) entry which is preliminary data.</text>
</comment>
<gene>
    <name evidence="1" type="ORF">DFR41_107213</name>
</gene>
<dbReference type="SUPFAM" id="SSF51182">
    <property type="entry name" value="RmlC-like cupins"/>
    <property type="match status" value="2"/>
</dbReference>
<protein>
    <recommendedName>
        <fullName evidence="3">Quercetin 2,3-dioxygenase</fullName>
    </recommendedName>
</protein>
<dbReference type="RefSeq" id="WP_017759834.1">
    <property type="nucleotide sequence ID" value="NZ_QQAV01000007.1"/>
</dbReference>
<proteinExistence type="predicted"/>
<evidence type="ECO:0008006" key="3">
    <source>
        <dbReference type="Google" id="ProtNLM"/>
    </source>
</evidence>